<dbReference type="GO" id="GO:0000160">
    <property type="term" value="P:phosphorelay signal transduction system"/>
    <property type="evidence" value="ECO:0007669"/>
    <property type="project" value="InterPro"/>
</dbReference>
<keyword evidence="5" id="KW-1185">Reference proteome</keyword>
<dbReference type="Gene3D" id="3.40.50.2300">
    <property type="match status" value="1"/>
</dbReference>
<dbReference type="SMART" id="SM00471">
    <property type="entry name" value="HDc"/>
    <property type="match status" value="1"/>
</dbReference>
<dbReference type="PANTHER" id="PTHR45228">
    <property type="entry name" value="CYCLIC DI-GMP PHOSPHODIESTERASE TM_0186-RELATED"/>
    <property type="match status" value="1"/>
</dbReference>
<dbReference type="InterPro" id="IPR052020">
    <property type="entry name" value="Cyclic_di-GMP/3'3'-cGAMP_PDE"/>
</dbReference>
<dbReference type="InterPro" id="IPR021800">
    <property type="entry name" value="DUF3369"/>
</dbReference>
<dbReference type="InterPro" id="IPR003607">
    <property type="entry name" value="HD/PDEase_dom"/>
</dbReference>
<comment type="caution">
    <text evidence="4">The sequence shown here is derived from an EMBL/GenBank/DDBJ whole genome shotgun (WGS) entry which is preliminary data.</text>
</comment>
<dbReference type="EMBL" id="JACHGJ010000005">
    <property type="protein sequence ID" value="MBB6481069.1"/>
    <property type="molecule type" value="Genomic_DNA"/>
</dbReference>
<dbReference type="Pfam" id="PF13487">
    <property type="entry name" value="HD_5"/>
    <property type="match status" value="1"/>
</dbReference>
<dbReference type="Pfam" id="PF00072">
    <property type="entry name" value="Response_reg"/>
    <property type="match status" value="1"/>
</dbReference>
<name>A0A841RDZ9_9SPIO</name>
<feature type="domain" description="Response regulatory" evidence="2">
    <location>
        <begin position="25"/>
        <end position="149"/>
    </location>
</feature>
<dbReference type="RefSeq" id="WP_184747315.1">
    <property type="nucleotide sequence ID" value="NZ_JACHGJ010000005.1"/>
</dbReference>
<proteinExistence type="predicted"/>
<evidence type="ECO:0000313" key="4">
    <source>
        <dbReference type="EMBL" id="MBB6481069.1"/>
    </source>
</evidence>
<protein>
    <submittedName>
        <fullName evidence="4">Response regulator RpfG family c-di-GMP phosphodiesterase</fullName>
    </submittedName>
</protein>
<sequence length="511" mass="58405">MSDIIHFADESEDDQTNLPPRKSWKVLIVDDEEDIHQITKMVMDDFLFQERNIVFLDAYSGREARKIVEEHRDIAVILLDVVMETQTAGLDLVKYIREVLGNHMTRIVLRTGQPGSAPEKEVIVNYDINDYKQKTELTKSKLDTTLIAAIRAYRDLVILDKSRKGLTKIIDASSDIFEFNSMRKFIEGILLQLTSLLKLEEDTMYLETSAVAVDEDDRSLKIIAATGKYSVLADDTLAGNVPEDVYKLIRRSLTNKESFFDGNYYVGYFQSGGSRENILLLEGSYKLESTDRYLIDLFSCNINIAFENNYRHQEQVNTRDDILFKLGEATERHNAAHTSHVRRVGEIAFRLAEKLGMNQEQAEEIKIAAAMHDVGKILLNDNILHKSTALSIDEKEAMRHHTVKGEEILRNKKYQLLENAATVAAQHHERWDGTGYPKGLKGDQISLSSRITTLAMIYDALSHDQPYRKAWSEDNVMAFLSDNSGKIFDPDLVKTFVENYDSIKEVNKMYL</sequence>
<reference evidence="4 5" key="1">
    <citation type="submission" date="2020-08" db="EMBL/GenBank/DDBJ databases">
        <title>Genomic Encyclopedia of Type Strains, Phase IV (KMG-IV): sequencing the most valuable type-strain genomes for metagenomic binning, comparative biology and taxonomic classification.</title>
        <authorList>
            <person name="Goeker M."/>
        </authorList>
    </citation>
    <scope>NUCLEOTIDE SEQUENCE [LARGE SCALE GENOMIC DNA]</scope>
    <source>
        <strain evidence="4 5">DSM 2461</strain>
    </source>
</reference>
<dbReference type="InterPro" id="IPR011006">
    <property type="entry name" value="CheY-like_superfamily"/>
</dbReference>
<dbReference type="PROSITE" id="PS51832">
    <property type="entry name" value="HD_GYP"/>
    <property type="match status" value="1"/>
</dbReference>
<dbReference type="Pfam" id="PF11849">
    <property type="entry name" value="DUF3369"/>
    <property type="match status" value="1"/>
</dbReference>
<dbReference type="AlphaFoldDB" id="A0A841RDZ9"/>
<evidence type="ECO:0000259" key="3">
    <source>
        <dbReference type="PROSITE" id="PS51832"/>
    </source>
</evidence>
<dbReference type="CDD" id="cd00077">
    <property type="entry name" value="HDc"/>
    <property type="match status" value="1"/>
</dbReference>
<dbReference type="SUPFAM" id="SSF52172">
    <property type="entry name" value="CheY-like"/>
    <property type="match status" value="1"/>
</dbReference>
<dbReference type="SMART" id="SM00448">
    <property type="entry name" value="REC"/>
    <property type="match status" value="1"/>
</dbReference>
<gene>
    <name evidence="4" type="ORF">HNR50_002742</name>
</gene>
<organism evidence="4 5">
    <name type="scientific">Spirochaeta isovalerica</name>
    <dbReference type="NCBI Taxonomy" id="150"/>
    <lineage>
        <taxon>Bacteria</taxon>
        <taxon>Pseudomonadati</taxon>
        <taxon>Spirochaetota</taxon>
        <taxon>Spirochaetia</taxon>
        <taxon>Spirochaetales</taxon>
        <taxon>Spirochaetaceae</taxon>
        <taxon>Spirochaeta</taxon>
    </lineage>
</organism>
<dbReference type="InterPro" id="IPR037522">
    <property type="entry name" value="HD_GYP_dom"/>
</dbReference>
<evidence type="ECO:0000259" key="2">
    <source>
        <dbReference type="PROSITE" id="PS50110"/>
    </source>
</evidence>
<evidence type="ECO:0000313" key="5">
    <source>
        <dbReference type="Proteomes" id="UP000587760"/>
    </source>
</evidence>
<dbReference type="PANTHER" id="PTHR45228:SF9">
    <property type="entry name" value="3'3'-CGAMP-SPECIFIC PHOSPHODIESTERASE 2"/>
    <property type="match status" value="1"/>
</dbReference>
<dbReference type="PROSITE" id="PS50110">
    <property type="entry name" value="RESPONSE_REGULATORY"/>
    <property type="match status" value="1"/>
</dbReference>
<dbReference type="Proteomes" id="UP000587760">
    <property type="component" value="Unassembled WGS sequence"/>
</dbReference>
<accession>A0A841RDZ9</accession>
<evidence type="ECO:0000256" key="1">
    <source>
        <dbReference type="PROSITE-ProRule" id="PRU00169"/>
    </source>
</evidence>
<feature type="modified residue" description="4-aspartylphosphate" evidence="1">
    <location>
        <position position="80"/>
    </location>
</feature>
<dbReference type="Gene3D" id="1.10.3210.10">
    <property type="entry name" value="Hypothetical protein af1432"/>
    <property type="match status" value="1"/>
</dbReference>
<feature type="domain" description="HD-GYP" evidence="3">
    <location>
        <begin position="315"/>
        <end position="511"/>
    </location>
</feature>
<dbReference type="InterPro" id="IPR001789">
    <property type="entry name" value="Sig_transdc_resp-reg_receiver"/>
</dbReference>
<dbReference type="SUPFAM" id="SSF109604">
    <property type="entry name" value="HD-domain/PDEase-like"/>
    <property type="match status" value="1"/>
</dbReference>
<keyword evidence="1" id="KW-0597">Phosphoprotein</keyword>